<reference evidence="1 2" key="1">
    <citation type="submission" date="2017-07" db="EMBL/GenBank/DDBJ databases">
        <title>Phenotypical and genomic characterization of a clinical isolate of Shewanella bicestrii sp. nov. producing an extended-spectrum beta-lactamase and a new oxacillinase variant.</title>
        <authorList>
            <person name="Jousset A.B."/>
            <person name="Bonnin R.A."/>
            <person name="Girlich D."/>
            <person name="Dabos L."/>
            <person name="Potron A."/>
            <person name="Dortet L."/>
            <person name="Glaser P."/>
            <person name="Naas T."/>
        </authorList>
    </citation>
    <scope>NUCLEOTIDE SEQUENCE [LARGE SCALE GENOMIC DNA]</scope>
    <source>
        <strain evidence="1 2">JAB-1</strain>
    </source>
</reference>
<dbReference type="Proteomes" id="UP000198367">
    <property type="component" value="Chromosome"/>
</dbReference>
<proteinExistence type="predicted"/>
<name>A0A220UNC1_9GAMM</name>
<protein>
    <submittedName>
        <fullName evidence="1">Uncharacterized protein</fullName>
    </submittedName>
</protein>
<organism evidence="1 2">
    <name type="scientific">Shewanella bicestrii</name>
    <dbReference type="NCBI Taxonomy" id="2018305"/>
    <lineage>
        <taxon>Bacteria</taxon>
        <taxon>Pseudomonadati</taxon>
        <taxon>Pseudomonadota</taxon>
        <taxon>Gammaproteobacteria</taxon>
        <taxon>Alteromonadales</taxon>
        <taxon>Shewanellaceae</taxon>
        <taxon>Shewanella</taxon>
    </lineage>
</organism>
<dbReference type="KEGG" id="sbj:CF168_12990"/>
<accession>A0A220UNC1</accession>
<evidence type="ECO:0000313" key="2">
    <source>
        <dbReference type="Proteomes" id="UP000198367"/>
    </source>
</evidence>
<sequence length="60" mass="7292">MGQQKRALNLIVLKKCYLASKFAINRAQTRPFKMREYKSYANMLMDNWSYQFIKRVIDNR</sequence>
<dbReference type="AlphaFoldDB" id="A0A220UNC1"/>
<gene>
    <name evidence="1" type="ORF">CF168_12990</name>
</gene>
<keyword evidence="2" id="KW-1185">Reference proteome</keyword>
<evidence type="ECO:0000313" key="1">
    <source>
        <dbReference type="EMBL" id="ASK69698.1"/>
    </source>
</evidence>
<dbReference type="EMBL" id="CP022358">
    <property type="protein sequence ID" value="ASK69698.1"/>
    <property type="molecule type" value="Genomic_DNA"/>
</dbReference>